<comment type="caution">
    <text evidence="6">The sequence shown here is derived from an EMBL/GenBank/DDBJ whole genome shotgun (WGS) entry which is preliminary data.</text>
</comment>
<dbReference type="GO" id="GO:0003723">
    <property type="term" value="F:RNA binding"/>
    <property type="evidence" value="ECO:0007669"/>
    <property type="project" value="InterPro"/>
</dbReference>
<feature type="domain" description="MRM3-like substrate binding" evidence="5">
    <location>
        <begin position="32"/>
        <end position="123"/>
    </location>
</feature>
<name>E1IGY4_9CHLR</name>
<gene>
    <name evidence="6" type="ORF">OSCT_2585</name>
</gene>
<dbReference type="HOGENOM" id="CLU_021322_3_2_0"/>
<organism evidence="6 7">
    <name type="scientific">Oscillochloris trichoides DG-6</name>
    <dbReference type="NCBI Taxonomy" id="765420"/>
    <lineage>
        <taxon>Bacteria</taxon>
        <taxon>Bacillati</taxon>
        <taxon>Chloroflexota</taxon>
        <taxon>Chloroflexia</taxon>
        <taxon>Chloroflexales</taxon>
        <taxon>Chloroflexineae</taxon>
        <taxon>Oscillochloridaceae</taxon>
        <taxon>Oscillochloris</taxon>
    </lineage>
</organism>
<dbReference type="AlphaFoldDB" id="E1IGY4"/>
<dbReference type="Pfam" id="PF00588">
    <property type="entry name" value="SpoU_methylase"/>
    <property type="match status" value="1"/>
</dbReference>
<dbReference type="Pfam" id="PF22435">
    <property type="entry name" value="MRM3-like_sub_bind"/>
    <property type="match status" value="1"/>
</dbReference>
<dbReference type="PANTHER" id="PTHR43191:SF2">
    <property type="entry name" value="RRNA METHYLTRANSFERASE 3, MITOCHONDRIAL"/>
    <property type="match status" value="1"/>
</dbReference>
<dbReference type="Gene3D" id="3.30.1330.30">
    <property type="match status" value="1"/>
</dbReference>
<dbReference type="GO" id="GO:0032259">
    <property type="term" value="P:methylation"/>
    <property type="evidence" value="ECO:0007669"/>
    <property type="project" value="UniProtKB-KW"/>
</dbReference>
<dbReference type="InterPro" id="IPR001537">
    <property type="entry name" value="SpoU_MeTrfase"/>
</dbReference>
<dbReference type="CDD" id="cd18095">
    <property type="entry name" value="SpoU-like_rRNA-MTase"/>
    <property type="match status" value="1"/>
</dbReference>
<dbReference type="InterPro" id="IPR029064">
    <property type="entry name" value="Ribosomal_eL30-like_sf"/>
</dbReference>
<reference evidence="6 7" key="1">
    <citation type="journal article" date="2011" name="J. Bacteriol.">
        <title>Draft genome sequence of the anoxygenic filamentous phototrophic bacterium Oscillochloris trichoides subsp. DG-6.</title>
        <authorList>
            <person name="Kuznetsov B.B."/>
            <person name="Ivanovsky R.N."/>
            <person name="Keppen O.I."/>
            <person name="Sukhacheva M.V."/>
            <person name="Bumazhkin B.K."/>
            <person name="Patutina E.O."/>
            <person name="Beletsky A.V."/>
            <person name="Mardanov A.V."/>
            <person name="Baslerov R.V."/>
            <person name="Panteleeva A.N."/>
            <person name="Kolganova T.V."/>
            <person name="Ravin N.V."/>
            <person name="Skryabin K.G."/>
        </authorList>
    </citation>
    <scope>NUCLEOTIDE SEQUENCE [LARGE SCALE GENOMIC DNA]</scope>
    <source>
        <strain evidence="6 7">DG-6</strain>
    </source>
</reference>
<keyword evidence="7" id="KW-1185">Reference proteome</keyword>
<evidence type="ECO:0000256" key="2">
    <source>
        <dbReference type="ARBA" id="ARBA00022603"/>
    </source>
</evidence>
<evidence type="ECO:0000259" key="4">
    <source>
        <dbReference type="Pfam" id="PF00588"/>
    </source>
</evidence>
<keyword evidence="3" id="KW-0808">Transferase</keyword>
<dbReference type="InterPro" id="IPR051259">
    <property type="entry name" value="rRNA_Methyltransferase"/>
</dbReference>
<dbReference type="STRING" id="765420.OSCT_2585"/>
<dbReference type="GO" id="GO:0008173">
    <property type="term" value="F:RNA methyltransferase activity"/>
    <property type="evidence" value="ECO:0007669"/>
    <property type="project" value="InterPro"/>
</dbReference>
<keyword evidence="2 6" id="KW-0489">Methyltransferase</keyword>
<sequence>MLLGGFAAQQQPKTIFSAKKSGMRRMISSTHNAHVKYLRSLCADPRERRREQRFVIEGVRLVAHALAVGAELCVVLYNPDSLRATPAGSALLEHLLTRPGCFAANEVAISAATDTRTPQGVVAAMAWPNLAPQPGLGLILDAIQDPGNLGTLLRSAEAAGVGWVVCAPGCADPFAPKVVRAAMGAHFNLPLRHDLSWEDIGAEVADLPVVYAAAADAAMPYYQADWNQPAALIIGSEAHGLSAAGMALATQYLAIPMQGRAESLNAAVAGSVMLFEALRQRGGR</sequence>
<accession>E1IGY4</accession>
<dbReference type="SUPFAM" id="SSF75217">
    <property type="entry name" value="alpha/beta knot"/>
    <property type="match status" value="1"/>
</dbReference>
<dbReference type="InterPro" id="IPR029026">
    <property type="entry name" value="tRNA_m1G_MTases_N"/>
</dbReference>
<protein>
    <submittedName>
        <fullName evidence="6">tRNA/rRNA methyltransferase (SpoU)</fullName>
    </submittedName>
</protein>
<dbReference type="Gene3D" id="3.40.1280.10">
    <property type="match status" value="1"/>
</dbReference>
<dbReference type="EMBL" id="ADVR01000112">
    <property type="protein sequence ID" value="EFO79459.1"/>
    <property type="molecule type" value="Genomic_DNA"/>
</dbReference>
<dbReference type="PANTHER" id="PTHR43191">
    <property type="entry name" value="RRNA METHYLTRANSFERASE 3"/>
    <property type="match status" value="1"/>
</dbReference>
<dbReference type="eggNOG" id="COG0566">
    <property type="taxonomic scope" value="Bacteria"/>
</dbReference>
<evidence type="ECO:0000256" key="1">
    <source>
        <dbReference type="ARBA" id="ARBA00007228"/>
    </source>
</evidence>
<comment type="similarity">
    <text evidence="1">Belongs to the class IV-like SAM-binding methyltransferase superfamily. RNA methyltransferase TrmH family.</text>
</comment>
<dbReference type="SUPFAM" id="SSF55315">
    <property type="entry name" value="L30e-like"/>
    <property type="match status" value="1"/>
</dbReference>
<dbReference type="Proteomes" id="UP000054010">
    <property type="component" value="Unassembled WGS sequence"/>
</dbReference>
<feature type="domain" description="tRNA/rRNA methyltransferase SpoU type" evidence="4">
    <location>
        <begin position="137"/>
        <end position="275"/>
    </location>
</feature>
<dbReference type="GO" id="GO:0006396">
    <property type="term" value="P:RNA processing"/>
    <property type="evidence" value="ECO:0007669"/>
    <property type="project" value="InterPro"/>
</dbReference>
<evidence type="ECO:0000313" key="7">
    <source>
        <dbReference type="Proteomes" id="UP000054010"/>
    </source>
</evidence>
<dbReference type="InterPro" id="IPR029028">
    <property type="entry name" value="Alpha/beta_knot_MTases"/>
</dbReference>
<evidence type="ECO:0000313" key="6">
    <source>
        <dbReference type="EMBL" id="EFO79459.1"/>
    </source>
</evidence>
<evidence type="ECO:0000256" key="3">
    <source>
        <dbReference type="ARBA" id="ARBA00022679"/>
    </source>
</evidence>
<dbReference type="InterPro" id="IPR053888">
    <property type="entry name" value="MRM3-like_sub_bind"/>
</dbReference>
<evidence type="ECO:0000259" key="5">
    <source>
        <dbReference type="Pfam" id="PF22435"/>
    </source>
</evidence>
<proteinExistence type="inferred from homology"/>